<evidence type="ECO:0000313" key="3">
    <source>
        <dbReference type="Proteomes" id="UP000253345"/>
    </source>
</evidence>
<dbReference type="Gene3D" id="2.170.16.10">
    <property type="entry name" value="Hedgehog/Intein (Hint) domain"/>
    <property type="match status" value="1"/>
</dbReference>
<dbReference type="AlphaFoldDB" id="A0A368YIU2"/>
<dbReference type="InterPro" id="IPR028992">
    <property type="entry name" value="Hedgehog/Intein_dom"/>
</dbReference>
<proteinExistence type="predicted"/>
<dbReference type="Proteomes" id="UP000253345">
    <property type="component" value="Unassembled WGS sequence"/>
</dbReference>
<sequence length="352" mass="38401">MVSDPSSTGNATYGTWNNTGAYAENYPGDNSNLDLGEAVQMDTNGDGSLDGEPWLRATDMDRYRLEFRMEDGSTIHGVGVIITGTDPGTGARYQSMVFGDLLVGRLNASGVNITGITLGEYITTGLGGMDLTQVFQMDNFANELAAFEVVPCFAGGTLIETETGATRVKDLKTGDRVRTADHGMQEIRWIGRRKVAALDRMAPVLIRKGALGNDRDMLVSQQHRMLIAGEAVHELFDETEVLAPAKSLVNGTSIVIQEDEAVEYFHLLFDRHEIVFADGCRAESLYLGEQALKGFDAEAQAEIAELFPDLAELHRIGKSFAGARRFLTVREGRQLRDKLFGLTPDEAARIAS</sequence>
<protein>
    <submittedName>
        <fullName evidence="2">Hint domain-containing protein</fullName>
    </submittedName>
</protein>
<name>A0A368YIU2_9RHOB</name>
<dbReference type="Pfam" id="PF13403">
    <property type="entry name" value="Hint_2"/>
    <property type="match status" value="1"/>
</dbReference>
<dbReference type="OrthoDB" id="6305173at2"/>
<evidence type="ECO:0000259" key="1">
    <source>
        <dbReference type="Pfam" id="PF13403"/>
    </source>
</evidence>
<dbReference type="SUPFAM" id="SSF51294">
    <property type="entry name" value="Hedgehog/intein (Hint) domain"/>
    <property type="match status" value="1"/>
</dbReference>
<gene>
    <name evidence="2" type="ORF">DFP89_1252</name>
</gene>
<reference evidence="2 3" key="1">
    <citation type="submission" date="2018-07" db="EMBL/GenBank/DDBJ databases">
        <title>Genomic Encyclopedia of Type Strains, Phase III (KMG-III): the genomes of soil and plant-associated and newly described type strains.</title>
        <authorList>
            <person name="Whitman W."/>
        </authorList>
    </citation>
    <scope>NUCLEOTIDE SEQUENCE [LARGE SCALE GENOMIC DNA]</scope>
    <source>
        <strain evidence="2 3">CECT 8525</strain>
    </source>
</reference>
<keyword evidence="3" id="KW-1185">Reference proteome</keyword>
<evidence type="ECO:0000313" key="2">
    <source>
        <dbReference type="EMBL" id="RCW79418.1"/>
    </source>
</evidence>
<dbReference type="EMBL" id="QPJL01000025">
    <property type="protein sequence ID" value="RCW79418.1"/>
    <property type="molecule type" value="Genomic_DNA"/>
</dbReference>
<organism evidence="2 3">
    <name type="scientific">Paracoccus lutimaris</name>
    <dbReference type="NCBI Taxonomy" id="1490030"/>
    <lineage>
        <taxon>Bacteria</taxon>
        <taxon>Pseudomonadati</taxon>
        <taxon>Pseudomonadota</taxon>
        <taxon>Alphaproteobacteria</taxon>
        <taxon>Rhodobacterales</taxon>
        <taxon>Paracoccaceae</taxon>
        <taxon>Paracoccus</taxon>
    </lineage>
</organism>
<feature type="domain" description="Hedgehog/Intein (Hint)" evidence="1">
    <location>
        <begin position="151"/>
        <end position="288"/>
    </location>
</feature>
<dbReference type="RefSeq" id="WP_114350499.1">
    <property type="nucleotide sequence ID" value="NZ_QPJL01000025.1"/>
</dbReference>
<dbReference type="InterPro" id="IPR036844">
    <property type="entry name" value="Hint_dom_sf"/>
</dbReference>
<comment type="caution">
    <text evidence="2">The sequence shown here is derived from an EMBL/GenBank/DDBJ whole genome shotgun (WGS) entry which is preliminary data.</text>
</comment>
<accession>A0A368YIU2</accession>